<keyword evidence="5" id="KW-0804">Transcription</keyword>
<dbReference type="InterPro" id="IPR015424">
    <property type="entry name" value="PyrdxlP-dep_Trfase"/>
</dbReference>
<dbReference type="InterPro" id="IPR004839">
    <property type="entry name" value="Aminotransferase_I/II_large"/>
</dbReference>
<dbReference type="Gene3D" id="1.10.10.10">
    <property type="entry name" value="Winged helix-like DNA-binding domain superfamily/Winged helix DNA-binding domain"/>
    <property type="match status" value="1"/>
</dbReference>
<dbReference type="InterPro" id="IPR051446">
    <property type="entry name" value="HTH_trans_reg/aminotransferase"/>
</dbReference>
<evidence type="ECO:0000256" key="4">
    <source>
        <dbReference type="ARBA" id="ARBA00023125"/>
    </source>
</evidence>
<evidence type="ECO:0000256" key="2">
    <source>
        <dbReference type="ARBA" id="ARBA00022898"/>
    </source>
</evidence>
<dbReference type="Gene3D" id="3.40.640.10">
    <property type="entry name" value="Type I PLP-dependent aspartate aminotransferase-like (Major domain)"/>
    <property type="match status" value="1"/>
</dbReference>
<dbReference type="SMART" id="SM00345">
    <property type="entry name" value="HTH_GNTR"/>
    <property type="match status" value="1"/>
</dbReference>
<keyword evidence="2" id="KW-0663">Pyridoxal phosphate</keyword>
<dbReference type="InterPro" id="IPR000524">
    <property type="entry name" value="Tscrpt_reg_HTH_GntR"/>
</dbReference>
<organism evidence="7 8">
    <name type="scientific">Nibrella viscosa</name>
    <dbReference type="NCBI Taxonomy" id="1084524"/>
    <lineage>
        <taxon>Bacteria</taxon>
        <taxon>Pseudomonadati</taxon>
        <taxon>Bacteroidota</taxon>
        <taxon>Cytophagia</taxon>
        <taxon>Cytophagales</taxon>
        <taxon>Spirosomataceae</taxon>
        <taxon>Nibrella</taxon>
    </lineage>
</organism>
<evidence type="ECO:0000259" key="6">
    <source>
        <dbReference type="PROSITE" id="PS50949"/>
    </source>
</evidence>
<evidence type="ECO:0000313" key="7">
    <source>
        <dbReference type="EMBL" id="GAA4399475.1"/>
    </source>
</evidence>
<dbReference type="Pfam" id="PF00392">
    <property type="entry name" value="GntR"/>
    <property type="match status" value="1"/>
</dbReference>
<dbReference type="EMBL" id="BAABHB010000002">
    <property type="protein sequence ID" value="GAA4399475.1"/>
    <property type="molecule type" value="Genomic_DNA"/>
</dbReference>
<sequence length="490" mass="54309">MLPYKTLIVLDRQAPASLSTQIVNALIRHIRQGVLPANTKLPGSRVLAELLEVHRKTVIAAYDDLTAQGWLVQHPARGTFVSSQLPEVKPRPIAESPKPGLAQQTGYSFGKQKQLAIPVLKPSSDLTFDDGFPDVRLAPIEQLARNYRNILKRGFQNHLLNYSDTNGSLFFRQQLARYLHDSRGIPATPDHIFTTRGSVMAIYLLAQILLAPGDVVAVGQPNYRTANMIFADRGTALLPIPVDEYGINVEALAEHCREGPVRMVYVTPHHHHPTTVTLSAERRVRLLQLAEVFGIIVLEDDYDYDFHYAGSPILPLASADSAGMVVYVGSFTKSIAPAFRVGYVVAPPNLIEELGYRRRIIDRQGDTVLEQAIAEMLAEGDIQRHLKKAQKVYHQRRDTFCQLLRDHFDDAISFTVPDGGLAVWAAFSPAINLTALAARGREQGLVFSDGRFYQPDQPVVHHTRLGFASRTPEEMERGVGILASILGGQP</sequence>
<evidence type="ECO:0000313" key="8">
    <source>
        <dbReference type="Proteomes" id="UP001500936"/>
    </source>
</evidence>
<dbReference type="RefSeq" id="WP_345264830.1">
    <property type="nucleotide sequence ID" value="NZ_BAABHB010000002.1"/>
</dbReference>
<dbReference type="InterPro" id="IPR036388">
    <property type="entry name" value="WH-like_DNA-bd_sf"/>
</dbReference>
<keyword evidence="8" id="KW-1185">Reference proteome</keyword>
<name>A0ABP8K2W3_9BACT</name>
<proteinExistence type="inferred from homology"/>
<evidence type="ECO:0000256" key="3">
    <source>
        <dbReference type="ARBA" id="ARBA00023015"/>
    </source>
</evidence>
<keyword evidence="7" id="KW-0032">Aminotransferase</keyword>
<dbReference type="InterPro" id="IPR036390">
    <property type="entry name" value="WH_DNA-bd_sf"/>
</dbReference>
<dbReference type="InterPro" id="IPR015421">
    <property type="entry name" value="PyrdxlP-dep_Trfase_major"/>
</dbReference>
<dbReference type="PANTHER" id="PTHR46577">
    <property type="entry name" value="HTH-TYPE TRANSCRIPTIONAL REGULATORY PROTEIN GABR"/>
    <property type="match status" value="1"/>
</dbReference>
<keyword evidence="3" id="KW-0805">Transcription regulation</keyword>
<accession>A0ABP8K2W3</accession>
<keyword evidence="7" id="KW-0808">Transferase</keyword>
<dbReference type="SUPFAM" id="SSF46785">
    <property type="entry name" value="Winged helix' DNA-binding domain"/>
    <property type="match status" value="1"/>
</dbReference>
<feature type="domain" description="HTH gntR-type" evidence="6">
    <location>
        <begin position="16"/>
        <end position="84"/>
    </location>
</feature>
<comment type="caution">
    <text evidence="7">The sequence shown here is derived from an EMBL/GenBank/DDBJ whole genome shotgun (WGS) entry which is preliminary data.</text>
</comment>
<comment type="similarity">
    <text evidence="1">In the C-terminal section; belongs to the class-I pyridoxal-phosphate-dependent aminotransferase family.</text>
</comment>
<dbReference type="CDD" id="cd07377">
    <property type="entry name" value="WHTH_GntR"/>
    <property type="match status" value="1"/>
</dbReference>
<gene>
    <name evidence="7" type="ORF">GCM10023187_11350</name>
</gene>
<evidence type="ECO:0000256" key="1">
    <source>
        <dbReference type="ARBA" id="ARBA00005384"/>
    </source>
</evidence>
<dbReference type="PROSITE" id="PS50949">
    <property type="entry name" value="HTH_GNTR"/>
    <property type="match status" value="1"/>
</dbReference>
<dbReference type="Proteomes" id="UP001500936">
    <property type="component" value="Unassembled WGS sequence"/>
</dbReference>
<evidence type="ECO:0000256" key="5">
    <source>
        <dbReference type="ARBA" id="ARBA00023163"/>
    </source>
</evidence>
<protein>
    <submittedName>
        <fullName evidence="7">PLP-dependent aminotransferase family protein</fullName>
    </submittedName>
</protein>
<dbReference type="CDD" id="cd00609">
    <property type="entry name" value="AAT_like"/>
    <property type="match status" value="1"/>
</dbReference>
<keyword evidence="4" id="KW-0238">DNA-binding</keyword>
<reference evidence="8" key="1">
    <citation type="journal article" date="2019" name="Int. J. Syst. Evol. Microbiol.">
        <title>The Global Catalogue of Microorganisms (GCM) 10K type strain sequencing project: providing services to taxonomists for standard genome sequencing and annotation.</title>
        <authorList>
            <consortium name="The Broad Institute Genomics Platform"/>
            <consortium name="The Broad Institute Genome Sequencing Center for Infectious Disease"/>
            <person name="Wu L."/>
            <person name="Ma J."/>
        </authorList>
    </citation>
    <scope>NUCLEOTIDE SEQUENCE [LARGE SCALE GENOMIC DNA]</scope>
    <source>
        <strain evidence="8">JCM 17925</strain>
    </source>
</reference>
<dbReference type="GO" id="GO:0008483">
    <property type="term" value="F:transaminase activity"/>
    <property type="evidence" value="ECO:0007669"/>
    <property type="project" value="UniProtKB-KW"/>
</dbReference>
<dbReference type="Pfam" id="PF00155">
    <property type="entry name" value="Aminotran_1_2"/>
    <property type="match status" value="1"/>
</dbReference>
<dbReference type="SUPFAM" id="SSF53383">
    <property type="entry name" value="PLP-dependent transferases"/>
    <property type="match status" value="1"/>
</dbReference>
<dbReference type="PANTHER" id="PTHR46577:SF1">
    <property type="entry name" value="HTH-TYPE TRANSCRIPTIONAL REGULATORY PROTEIN GABR"/>
    <property type="match status" value="1"/>
</dbReference>